<dbReference type="RefSeq" id="WP_190267888.1">
    <property type="nucleotide sequence ID" value="NZ_BAABAD010000005.1"/>
</dbReference>
<organism evidence="1 2">
    <name type="scientific">Gordonia hankookensis</name>
    <dbReference type="NCBI Taxonomy" id="589403"/>
    <lineage>
        <taxon>Bacteria</taxon>
        <taxon>Bacillati</taxon>
        <taxon>Actinomycetota</taxon>
        <taxon>Actinomycetes</taxon>
        <taxon>Mycobacteriales</taxon>
        <taxon>Gordoniaceae</taxon>
        <taxon>Gordonia</taxon>
    </lineage>
</organism>
<dbReference type="InterPro" id="IPR036412">
    <property type="entry name" value="HAD-like_sf"/>
</dbReference>
<sequence length="227" mass="23503">MSDLKIRLAALDMAGTTVADDGLVLAAFDAAAEAAGLPADGPDHAQARQYVVDTMGQSKIVVFRHLVDGDEARAQLANTAFENAYASSLSDGGVREIGGAADTIDALRTAGIKVALTTGFSAETQRRLLTALGWEGLADLTVAPSATLRGRPFPDMILSAVIDLRIDDVRQVAVLGDTANDITSGIRAGAEIVAGALTGAHDETRLNAAGATHIVDSVRQFGELLTH</sequence>
<proteinExistence type="predicted"/>
<dbReference type="PANTHER" id="PTHR43434">
    <property type="entry name" value="PHOSPHOGLYCOLATE PHOSPHATASE"/>
    <property type="match status" value="1"/>
</dbReference>
<name>A0ABR7WFK6_9ACTN</name>
<dbReference type="EMBL" id="JACWMS010000003">
    <property type="protein sequence ID" value="MBD1321346.1"/>
    <property type="molecule type" value="Genomic_DNA"/>
</dbReference>
<dbReference type="InterPro" id="IPR023214">
    <property type="entry name" value="HAD_sf"/>
</dbReference>
<dbReference type="SFLD" id="SFLDS00003">
    <property type="entry name" value="Haloacid_Dehalogenase"/>
    <property type="match status" value="1"/>
</dbReference>
<dbReference type="InterPro" id="IPR022468">
    <property type="entry name" value="PhnX-like"/>
</dbReference>
<comment type="caution">
    <text evidence="1">The sequence shown here is derived from an EMBL/GenBank/DDBJ whole genome shotgun (WGS) entry which is preliminary data.</text>
</comment>
<evidence type="ECO:0000313" key="1">
    <source>
        <dbReference type="EMBL" id="MBD1321346.1"/>
    </source>
</evidence>
<dbReference type="PANTHER" id="PTHR43434:SF19">
    <property type="entry name" value="PHOSPHONOACETALDEHYDE HYDROLASE"/>
    <property type="match status" value="1"/>
</dbReference>
<protein>
    <submittedName>
        <fullName evidence="1">Phosphonatase-like hydrolase</fullName>
    </submittedName>
</protein>
<keyword evidence="2" id="KW-1185">Reference proteome</keyword>
<dbReference type="InterPro" id="IPR050155">
    <property type="entry name" value="HAD-like_hydrolase_sf"/>
</dbReference>
<dbReference type="NCBIfam" id="TIGR03351">
    <property type="entry name" value="PhnX-like"/>
    <property type="match status" value="1"/>
</dbReference>
<reference evidence="1 2" key="1">
    <citation type="submission" date="2020-09" db="EMBL/GenBank/DDBJ databases">
        <title>Novel species in genus Gordonia.</title>
        <authorList>
            <person name="Zhang G."/>
        </authorList>
    </citation>
    <scope>NUCLEOTIDE SEQUENCE [LARGE SCALE GENOMIC DNA]</scope>
    <source>
        <strain evidence="1 2">ON-33</strain>
    </source>
</reference>
<dbReference type="Pfam" id="PF00702">
    <property type="entry name" value="Hydrolase"/>
    <property type="match status" value="1"/>
</dbReference>
<dbReference type="Gene3D" id="3.40.50.1000">
    <property type="entry name" value="HAD superfamily/HAD-like"/>
    <property type="match status" value="1"/>
</dbReference>
<dbReference type="Proteomes" id="UP000602395">
    <property type="component" value="Unassembled WGS sequence"/>
</dbReference>
<evidence type="ECO:0000313" key="2">
    <source>
        <dbReference type="Proteomes" id="UP000602395"/>
    </source>
</evidence>
<accession>A0ABR7WFK6</accession>
<dbReference type="SFLD" id="SFLDG01129">
    <property type="entry name" value="C1.5:_HAD__Beta-PGM__Phosphata"/>
    <property type="match status" value="1"/>
</dbReference>
<gene>
    <name evidence="1" type="ORF">IDF66_17305</name>
</gene>
<dbReference type="SUPFAM" id="SSF56784">
    <property type="entry name" value="HAD-like"/>
    <property type="match status" value="1"/>
</dbReference>